<evidence type="ECO:0000313" key="2">
    <source>
        <dbReference type="EMBL" id="GAA4304334.1"/>
    </source>
</evidence>
<dbReference type="NCBIfam" id="NF033710">
    <property type="entry name" value="T9SS_OM_PorV"/>
    <property type="match status" value="1"/>
</dbReference>
<dbReference type="InterPro" id="IPR047799">
    <property type="entry name" value="T9SS_OM_PorV"/>
</dbReference>
<reference evidence="3" key="1">
    <citation type="journal article" date="2019" name="Int. J. Syst. Evol. Microbiol.">
        <title>The Global Catalogue of Microorganisms (GCM) 10K type strain sequencing project: providing services to taxonomists for standard genome sequencing and annotation.</title>
        <authorList>
            <consortium name="The Broad Institute Genomics Platform"/>
            <consortium name="The Broad Institute Genome Sequencing Center for Infectious Disease"/>
            <person name="Wu L."/>
            <person name="Ma J."/>
        </authorList>
    </citation>
    <scope>NUCLEOTIDE SEQUENCE [LARGE SCALE GENOMIC DNA]</scope>
    <source>
        <strain evidence="3">JCM 17664</strain>
    </source>
</reference>
<organism evidence="2 3">
    <name type="scientific">Compostibacter hankyongensis</name>
    <dbReference type="NCBI Taxonomy" id="1007089"/>
    <lineage>
        <taxon>Bacteria</taxon>
        <taxon>Pseudomonadati</taxon>
        <taxon>Bacteroidota</taxon>
        <taxon>Chitinophagia</taxon>
        <taxon>Chitinophagales</taxon>
        <taxon>Chitinophagaceae</taxon>
        <taxon>Compostibacter</taxon>
    </lineage>
</organism>
<dbReference type="NCBIfam" id="NF033709">
    <property type="entry name" value="PorV_fam"/>
    <property type="match status" value="1"/>
</dbReference>
<dbReference type="EMBL" id="BAABFN010000001">
    <property type="protein sequence ID" value="GAA4304334.1"/>
    <property type="molecule type" value="Genomic_DNA"/>
</dbReference>
<proteinExistence type="predicted"/>
<name>A0ABP8FIJ3_9BACT</name>
<feature type="domain" description="Type IX secretion system protein PorV" evidence="1">
    <location>
        <begin position="22"/>
        <end position="261"/>
    </location>
</feature>
<dbReference type="SUPFAM" id="SSF56935">
    <property type="entry name" value="Porins"/>
    <property type="match status" value="1"/>
</dbReference>
<sequence>MLSAPRAALGQVSTGELDGRINTINTAVPFLRISPDARSGAMGDAGIALSPDASAVFWNLSKLPFAEKESSVSLTYTPWLKELVNDVFLATVSGYKKIDDEQAIGASLRYFDIGHIQFTDEYGQDQGDFHPREFAFDAGYARKLSDHWSVGLALRYIYSHLASGINTSTGISYKAGQAIAGDISAFYTQDVTNSNGTMDTWNAGITLTNLGSKISYTRKAGEGDFLPSDLGIGGAYTHRIDEQNKITFAADINKLLVPTPDTSGRDENGVPRYRRKSVVEGIFGSFSDAPGGFKEEFHELMYSLGVEYWYDDLFAVRAGYYNEHRTKGDRKYLTVGVGIKYEQLGFNFSYLIPSGGIQQNPLSNTLRFSLLVDFKQKE</sequence>
<dbReference type="Proteomes" id="UP001501207">
    <property type="component" value="Unassembled WGS sequence"/>
</dbReference>
<gene>
    <name evidence="2" type="primary">porV_1</name>
    <name evidence="2" type="ORF">GCM10023143_08650</name>
</gene>
<evidence type="ECO:0000259" key="1">
    <source>
        <dbReference type="Pfam" id="PF19572"/>
    </source>
</evidence>
<dbReference type="InterPro" id="IPR045741">
    <property type="entry name" value="PorV"/>
</dbReference>
<comment type="caution">
    <text evidence="2">The sequence shown here is derived from an EMBL/GenBank/DDBJ whole genome shotgun (WGS) entry which is preliminary data.</text>
</comment>
<keyword evidence="3" id="KW-1185">Reference proteome</keyword>
<dbReference type="Pfam" id="PF19572">
    <property type="entry name" value="PorV"/>
    <property type="match status" value="1"/>
</dbReference>
<protein>
    <submittedName>
        <fullName evidence="2">Type IX secretion system outer membrane channel protein PorV</fullName>
    </submittedName>
</protein>
<dbReference type="Gene3D" id="2.40.160.60">
    <property type="entry name" value="Outer membrane protein transport protein (OMPP1/FadL/TodX)"/>
    <property type="match status" value="1"/>
</dbReference>
<accession>A0ABP8FIJ3</accession>
<evidence type="ECO:0000313" key="3">
    <source>
        <dbReference type="Proteomes" id="UP001501207"/>
    </source>
</evidence>